<name>A0A4R4NQX4_9ACTN</name>
<proteinExistence type="predicted"/>
<organism evidence="1 2">
    <name type="scientific">Actinomadura bangladeshensis</name>
    <dbReference type="NCBI Taxonomy" id="453573"/>
    <lineage>
        <taxon>Bacteria</taxon>
        <taxon>Bacillati</taxon>
        <taxon>Actinomycetota</taxon>
        <taxon>Actinomycetes</taxon>
        <taxon>Streptosporangiales</taxon>
        <taxon>Thermomonosporaceae</taxon>
        <taxon>Actinomadura</taxon>
    </lineage>
</organism>
<evidence type="ECO:0000313" key="2">
    <source>
        <dbReference type="Proteomes" id="UP000295431"/>
    </source>
</evidence>
<accession>A0A4R4NQX4</accession>
<dbReference type="InterPro" id="IPR015946">
    <property type="entry name" value="KH_dom-like_a/b"/>
</dbReference>
<dbReference type="OrthoDB" id="9811389at2"/>
<dbReference type="RefSeq" id="WP_131942937.1">
    <property type="nucleotide sequence ID" value="NZ_BAAAMX010000025.1"/>
</dbReference>
<reference evidence="1 2" key="1">
    <citation type="submission" date="2019-03" db="EMBL/GenBank/DDBJ databases">
        <title>Draft genome sequences of novel Actinobacteria.</title>
        <authorList>
            <person name="Sahin N."/>
            <person name="Ay H."/>
            <person name="Saygin H."/>
        </authorList>
    </citation>
    <scope>NUCLEOTIDE SEQUENCE [LARGE SCALE GENOMIC DNA]</scope>
    <source>
        <strain evidence="1 2">DSM 45347</strain>
    </source>
</reference>
<dbReference type="Proteomes" id="UP000295431">
    <property type="component" value="Unassembled WGS sequence"/>
</dbReference>
<dbReference type="Gene3D" id="3.30.300.20">
    <property type="match status" value="1"/>
</dbReference>
<dbReference type="PANTHER" id="PTHR39624">
    <property type="entry name" value="PROTEIN INVOLVED IN RIMO-MEDIATED BETA-METHYLTHIOLATION OF RIBOSOMAL PROTEIN S12 YCAO"/>
    <property type="match status" value="1"/>
</dbReference>
<dbReference type="PANTHER" id="PTHR39624:SF2">
    <property type="entry name" value="OSMC-LIKE PROTEIN"/>
    <property type="match status" value="1"/>
</dbReference>
<dbReference type="EMBL" id="SMJW01000163">
    <property type="protein sequence ID" value="TDC11755.1"/>
    <property type="molecule type" value="Genomic_DNA"/>
</dbReference>
<dbReference type="Pfam" id="PF02566">
    <property type="entry name" value="OsmC"/>
    <property type="match status" value="1"/>
</dbReference>
<sequence length="137" mass="14706">MREILVVHRENDAFAVLVRDHVIHVDQPYSAGGMDVGPTPLELFVASLAASAAHYARRYLSRHGLPATGLEITAGYTMSPTVPTRVSHVDLRVRPPARLSAVEVDGLVAAVDRCTVHNSIIDAPRIGVHLASEARAA</sequence>
<evidence type="ECO:0000313" key="1">
    <source>
        <dbReference type="EMBL" id="TDC11755.1"/>
    </source>
</evidence>
<dbReference type="AlphaFoldDB" id="A0A4R4NQX4"/>
<protein>
    <submittedName>
        <fullName evidence="1">OsmC family peroxiredoxin</fullName>
    </submittedName>
</protein>
<gene>
    <name evidence="1" type="ORF">E1284_26915</name>
</gene>
<keyword evidence="2" id="KW-1185">Reference proteome</keyword>
<dbReference type="SUPFAM" id="SSF82784">
    <property type="entry name" value="OsmC-like"/>
    <property type="match status" value="1"/>
</dbReference>
<dbReference type="InterPro" id="IPR036102">
    <property type="entry name" value="OsmC/Ohrsf"/>
</dbReference>
<comment type="caution">
    <text evidence="1">The sequence shown here is derived from an EMBL/GenBank/DDBJ whole genome shotgun (WGS) entry which is preliminary data.</text>
</comment>
<dbReference type="InterPro" id="IPR003718">
    <property type="entry name" value="OsmC/Ohr_fam"/>
</dbReference>